<feature type="domain" description="GST C-terminal" evidence="7">
    <location>
        <begin position="285"/>
        <end position="408"/>
    </location>
</feature>
<dbReference type="Gene3D" id="3.40.30.10">
    <property type="entry name" value="Glutaredoxin"/>
    <property type="match status" value="2"/>
</dbReference>
<keyword evidence="3" id="KW-0808">Transferase</keyword>
<dbReference type="Proteomes" id="UP000004994">
    <property type="component" value="Chromosome 6"/>
</dbReference>
<dbReference type="AlphaFoldDB" id="A0A3Q7GRY0"/>
<dbReference type="PaxDb" id="4081-Solyc06g009040.2.1"/>
<dbReference type="InterPro" id="IPR040079">
    <property type="entry name" value="Glutathione_S-Trfase"/>
</dbReference>
<dbReference type="GO" id="GO:0005737">
    <property type="term" value="C:cytoplasm"/>
    <property type="evidence" value="ECO:0000318"/>
    <property type="project" value="GO_Central"/>
</dbReference>
<name>A0A3Q7GRY0_SOLLC</name>
<dbReference type="PROSITE" id="PS50405">
    <property type="entry name" value="GST_CTER"/>
    <property type="match status" value="2"/>
</dbReference>
<reference evidence="8" key="1">
    <citation type="journal article" date="2012" name="Nature">
        <title>The tomato genome sequence provides insights into fleshy fruit evolution.</title>
        <authorList>
            <consortium name="Tomato Genome Consortium"/>
        </authorList>
    </citation>
    <scope>NUCLEOTIDE SEQUENCE [LARGE SCALE GENOMIC DNA]</scope>
    <source>
        <strain evidence="8">cv. Heinz 1706</strain>
    </source>
</reference>
<dbReference type="Pfam" id="PF02798">
    <property type="entry name" value="GST_N"/>
    <property type="match status" value="2"/>
</dbReference>
<dbReference type="InterPro" id="IPR004045">
    <property type="entry name" value="Glutathione_S-Trfase_N"/>
</dbReference>
<dbReference type="SUPFAM" id="SSF47616">
    <property type="entry name" value="GST C-terminal domain-like"/>
    <property type="match status" value="2"/>
</dbReference>
<accession>A0A3Q7GRY0</accession>
<dbReference type="EC" id="2.5.1.18" evidence="2"/>
<dbReference type="OMA" id="CAIVRML"/>
<evidence type="ECO:0000259" key="7">
    <source>
        <dbReference type="PROSITE" id="PS50405"/>
    </source>
</evidence>
<dbReference type="GO" id="GO:0004364">
    <property type="term" value="F:glutathione transferase activity"/>
    <property type="evidence" value="ECO:0000318"/>
    <property type="project" value="GO_Central"/>
</dbReference>
<proteinExistence type="inferred from homology"/>
<protein>
    <recommendedName>
        <fullName evidence="2">glutathione transferase</fullName>
        <ecNumber evidence="2">2.5.1.18</ecNumber>
    </recommendedName>
    <alternativeName>
        <fullName evidence="5">GST class-phi</fullName>
    </alternativeName>
</protein>
<feature type="domain" description="GST C-terminal" evidence="7">
    <location>
        <begin position="89"/>
        <end position="224"/>
    </location>
</feature>
<dbReference type="InterPro" id="IPR010987">
    <property type="entry name" value="Glutathione-S-Trfase_C-like"/>
</dbReference>
<dbReference type="Gramene" id="Solyc06g009040.3.1">
    <property type="protein sequence ID" value="Solyc06g009040.3.1"/>
    <property type="gene ID" value="Solyc06g009040.3"/>
</dbReference>
<evidence type="ECO:0000259" key="6">
    <source>
        <dbReference type="PROSITE" id="PS50404"/>
    </source>
</evidence>
<dbReference type="PANTHER" id="PTHR43900">
    <property type="entry name" value="GLUTATHIONE S-TRANSFERASE RHO"/>
    <property type="match status" value="1"/>
</dbReference>
<reference evidence="8" key="2">
    <citation type="submission" date="2019-01" db="UniProtKB">
        <authorList>
            <consortium name="EnsemblPlants"/>
        </authorList>
    </citation>
    <scope>IDENTIFICATION</scope>
    <source>
        <strain evidence="8">cv. Heinz 1706</strain>
    </source>
</reference>
<evidence type="ECO:0000256" key="5">
    <source>
        <dbReference type="ARBA" id="ARBA00081070"/>
    </source>
</evidence>
<evidence type="ECO:0000256" key="3">
    <source>
        <dbReference type="ARBA" id="ARBA00022679"/>
    </source>
</evidence>
<dbReference type="InterPro" id="IPR004046">
    <property type="entry name" value="GST_C"/>
</dbReference>
<dbReference type="SFLD" id="SFLDS00019">
    <property type="entry name" value="Glutathione_Transferase_(cytos"/>
    <property type="match status" value="2"/>
</dbReference>
<dbReference type="GO" id="GO:0009407">
    <property type="term" value="P:toxin catabolic process"/>
    <property type="evidence" value="ECO:0007669"/>
    <property type="project" value="UniProtKB-ARBA"/>
</dbReference>
<dbReference type="FunFam" id="1.20.1050.10:FF:000004">
    <property type="entry name" value="Glutathione S-transferase F2"/>
    <property type="match status" value="2"/>
</dbReference>
<dbReference type="Pfam" id="PF00043">
    <property type="entry name" value="GST_C"/>
    <property type="match status" value="2"/>
</dbReference>
<dbReference type="SUPFAM" id="SSF52833">
    <property type="entry name" value="Thioredoxin-like"/>
    <property type="match status" value="2"/>
</dbReference>
<sequence length="408" mass="45700">MAIKVHGPMMSPAVMRVVATLKEKDLDFELVPVNMQAGDHKKEPFISLNPFGQVPAFEDGDLKLFESRAITQYIAHTYADKGNQLLPNDPKKMAVMSVWMEVEAQKFDPIGSKLGFEIVIKPMLGMVTDDAVVAENEEKLGKLLDVYESRLKESKYLGGESFTLADLHHAPSLHYLSGSKVKSLFDARPHLGLRQLSCQNIHGPMLSPAVVRVVAMLKEKNLDFELVHVDLQNGDQKKEPFISLNPFGQVPAFEDGDLKLFESRAITQYIAHTYADKGNQLLPNDPKKMAIMYVWIEVEAQRFEPVVSKLCYEIVIKPLLDMVTDDAIVAENEEKLSKLLDVYESRLKDSKYLGGDSFTLADLNHAPALHYLMGTKVKSLFNARPHVGAWVANILARPAWAKSLELTK</sequence>
<dbReference type="InterPro" id="IPR034347">
    <property type="entry name" value="GST_Phi_C"/>
</dbReference>
<comment type="catalytic activity">
    <reaction evidence="4">
        <text>RX + glutathione = an S-substituted glutathione + a halide anion + H(+)</text>
        <dbReference type="Rhea" id="RHEA:16437"/>
        <dbReference type="ChEBI" id="CHEBI:15378"/>
        <dbReference type="ChEBI" id="CHEBI:16042"/>
        <dbReference type="ChEBI" id="CHEBI:17792"/>
        <dbReference type="ChEBI" id="CHEBI:57925"/>
        <dbReference type="ChEBI" id="CHEBI:90779"/>
        <dbReference type="EC" id="2.5.1.18"/>
    </reaction>
</comment>
<dbReference type="CDD" id="cd03053">
    <property type="entry name" value="GST_N_Phi"/>
    <property type="match status" value="2"/>
</dbReference>
<dbReference type="InParanoid" id="A0A3Q7GRY0"/>
<evidence type="ECO:0000256" key="4">
    <source>
        <dbReference type="ARBA" id="ARBA00047960"/>
    </source>
</evidence>
<evidence type="ECO:0000313" key="8">
    <source>
        <dbReference type="EnsemblPlants" id="Solyc06g009040.3.1"/>
    </source>
</evidence>
<dbReference type="SFLD" id="SFLDG01154">
    <property type="entry name" value="Main.5:_Phi-like"/>
    <property type="match status" value="2"/>
</dbReference>
<dbReference type="Gene3D" id="1.20.1050.10">
    <property type="match status" value="2"/>
</dbReference>
<organism evidence="8">
    <name type="scientific">Solanum lycopersicum</name>
    <name type="common">Tomato</name>
    <name type="synonym">Lycopersicon esculentum</name>
    <dbReference type="NCBI Taxonomy" id="4081"/>
    <lineage>
        <taxon>Eukaryota</taxon>
        <taxon>Viridiplantae</taxon>
        <taxon>Streptophyta</taxon>
        <taxon>Embryophyta</taxon>
        <taxon>Tracheophyta</taxon>
        <taxon>Spermatophyta</taxon>
        <taxon>Magnoliopsida</taxon>
        <taxon>eudicotyledons</taxon>
        <taxon>Gunneridae</taxon>
        <taxon>Pentapetalae</taxon>
        <taxon>asterids</taxon>
        <taxon>lamiids</taxon>
        <taxon>Solanales</taxon>
        <taxon>Solanaceae</taxon>
        <taxon>Solanoideae</taxon>
        <taxon>Solaneae</taxon>
        <taxon>Solanum</taxon>
        <taxon>Solanum subgen. Lycopersicon</taxon>
    </lineage>
</organism>
<dbReference type="SMR" id="A0A3Q7GRY0"/>
<dbReference type="EnsemblPlants" id="Solyc06g009040.3.1">
    <property type="protein sequence ID" value="Solyc06g009040.3.1"/>
    <property type="gene ID" value="Solyc06g009040.3"/>
</dbReference>
<dbReference type="FunCoup" id="A0A3Q7GRY0">
    <property type="interactions" value="974"/>
</dbReference>
<dbReference type="InterPro" id="IPR036282">
    <property type="entry name" value="Glutathione-S-Trfase_C_sf"/>
</dbReference>
<dbReference type="CDD" id="cd03187">
    <property type="entry name" value="GST_C_Phi"/>
    <property type="match status" value="2"/>
</dbReference>
<dbReference type="PROSITE" id="PS50404">
    <property type="entry name" value="GST_NTER"/>
    <property type="match status" value="2"/>
</dbReference>
<feature type="domain" description="GST N-terminal" evidence="6">
    <location>
        <begin position="197"/>
        <end position="278"/>
    </location>
</feature>
<dbReference type="GO" id="GO:0006749">
    <property type="term" value="P:glutathione metabolic process"/>
    <property type="evidence" value="ECO:0000318"/>
    <property type="project" value="GO_Central"/>
</dbReference>
<evidence type="ECO:0000256" key="2">
    <source>
        <dbReference type="ARBA" id="ARBA00012452"/>
    </source>
</evidence>
<dbReference type="InterPro" id="IPR036249">
    <property type="entry name" value="Thioredoxin-like_sf"/>
</dbReference>
<dbReference type="GO" id="GO:0043295">
    <property type="term" value="F:glutathione binding"/>
    <property type="evidence" value="ECO:0000318"/>
    <property type="project" value="GO_Central"/>
</dbReference>
<dbReference type="STRING" id="4081.A0A3Q7GRY0"/>
<dbReference type="FunFam" id="3.40.30.10:FF:000016">
    <property type="entry name" value="Glutathione S-transferase F2"/>
    <property type="match status" value="2"/>
</dbReference>
<keyword evidence="9" id="KW-1185">Reference proteome</keyword>
<comment type="similarity">
    <text evidence="1">Belongs to the GST superfamily. Phi family.</text>
</comment>
<dbReference type="PANTHER" id="PTHR43900:SF27">
    <property type="entry name" value="GLUTATHIONE S-TRANSFERASE-LIKE"/>
    <property type="match status" value="1"/>
</dbReference>
<evidence type="ECO:0000313" key="9">
    <source>
        <dbReference type="Proteomes" id="UP000004994"/>
    </source>
</evidence>
<dbReference type="SFLD" id="SFLDG00358">
    <property type="entry name" value="Main_(cytGST)"/>
    <property type="match status" value="2"/>
</dbReference>
<evidence type="ECO:0000256" key="1">
    <source>
        <dbReference type="ARBA" id="ARBA00010128"/>
    </source>
</evidence>
<feature type="domain" description="GST N-terminal" evidence="6">
    <location>
        <begin position="1"/>
        <end position="82"/>
    </location>
</feature>